<name>A0A7S1CZ02_CYCTE</name>
<dbReference type="EMBL" id="HBFW01004549">
    <property type="protein sequence ID" value="CAD8931900.1"/>
    <property type="molecule type" value="Transcribed_RNA"/>
</dbReference>
<gene>
    <name evidence="3" type="ORF">CTEN0397_LOCUS2923</name>
</gene>
<dbReference type="AlphaFoldDB" id="A0A7S1CZ02"/>
<proteinExistence type="predicted"/>
<evidence type="ECO:0000256" key="1">
    <source>
        <dbReference type="SAM" id="MobiDB-lite"/>
    </source>
</evidence>
<keyword evidence="2" id="KW-0812">Transmembrane</keyword>
<evidence type="ECO:0000256" key="2">
    <source>
        <dbReference type="SAM" id="Phobius"/>
    </source>
</evidence>
<evidence type="ECO:0008006" key="4">
    <source>
        <dbReference type="Google" id="ProtNLM"/>
    </source>
</evidence>
<protein>
    <recommendedName>
        <fullName evidence="4">Glycine zipper domain-containing protein</fullName>
    </recommendedName>
</protein>
<evidence type="ECO:0000313" key="3">
    <source>
        <dbReference type="EMBL" id="CAD8931900.1"/>
    </source>
</evidence>
<keyword evidence="2" id="KW-0472">Membrane</keyword>
<feature type="compositionally biased region" description="Basic and acidic residues" evidence="1">
    <location>
        <begin position="165"/>
        <end position="177"/>
    </location>
</feature>
<keyword evidence="2" id="KW-1133">Transmembrane helix</keyword>
<feature type="compositionally biased region" description="Basic residues" evidence="1">
    <location>
        <begin position="144"/>
        <end position="159"/>
    </location>
</feature>
<feature type="transmembrane region" description="Helical" evidence="2">
    <location>
        <begin position="104"/>
        <end position="129"/>
    </location>
</feature>
<reference evidence="3" key="1">
    <citation type="submission" date="2021-01" db="EMBL/GenBank/DDBJ databases">
        <authorList>
            <person name="Corre E."/>
            <person name="Pelletier E."/>
            <person name="Niang G."/>
            <person name="Scheremetjew M."/>
            <person name="Finn R."/>
            <person name="Kale V."/>
            <person name="Holt S."/>
            <person name="Cochrane G."/>
            <person name="Meng A."/>
            <person name="Brown T."/>
            <person name="Cohen L."/>
        </authorList>
    </citation>
    <scope>NUCLEOTIDE SEQUENCE</scope>
    <source>
        <strain evidence="3">ECT3854</strain>
    </source>
</reference>
<sequence length="177" mass="19052">MSRQGEEYHETSNDYAWRLRDSVRGATDGTLLAGHDALAGSVPQKASNATTTLFGGAGDKYCQVNQSSARPIQGTFVNETTATLPSHVAKRLDRMKRGRQCGSAAAATTGAVAGMVVLGPIGAVAGALVGHQVTNKACKANERRVRKKEIKKQKQRQQQHQHQQGPDDIRYRSVDAL</sequence>
<accession>A0A7S1CZ02</accession>
<organism evidence="3">
    <name type="scientific">Cyclophora tenuis</name>
    <name type="common">Marine diatom</name>
    <dbReference type="NCBI Taxonomy" id="216820"/>
    <lineage>
        <taxon>Eukaryota</taxon>
        <taxon>Sar</taxon>
        <taxon>Stramenopiles</taxon>
        <taxon>Ochrophyta</taxon>
        <taxon>Bacillariophyta</taxon>
        <taxon>Fragilariophyceae</taxon>
        <taxon>Fragilariophycidae</taxon>
        <taxon>Cyclophorales</taxon>
        <taxon>Cyclophoraceae</taxon>
        <taxon>Cyclophora</taxon>
    </lineage>
</organism>
<feature type="region of interest" description="Disordered" evidence="1">
    <location>
        <begin position="140"/>
        <end position="177"/>
    </location>
</feature>